<feature type="compositionally biased region" description="Acidic residues" evidence="6">
    <location>
        <begin position="678"/>
        <end position="687"/>
    </location>
</feature>
<dbReference type="InterPro" id="IPR001841">
    <property type="entry name" value="Znf_RING"/>
</dbReference>
<accession>A0AAV9TWQ1</accession>
<evidence type="ECO:0000256" key="5">
    <source>
        <dbReference type="SAM" id="Coils"/>
    </source>
</evidence>
<evidence type="ECO:0000256" key="3">
    <source>
        <dbReference type="ARBA" id="ARBA00022833"/>
    </source>
</evidence>
<dbReference type="CDD" id="cd12717">
    <property type="entry name" value="RRM_ETP1"/>
    <property type="match status" value="1"/>
</dbReference>
<name>A0AAV9TWQ1_9PEZI</name>
<dbReference type="GO" id="GO:0007265">
    <property type="term" value="P:Ras protein signal transduction"/>
    <property type="evidence" value="ECO:0007669"/>
    <property type="project" value="TreeGrafter"/>
</dbReference>
<feature type="region of interest" description="Disordered" evidence="6">
    <location>
        <begin position="678"/>
        <end position="708"/>
    </location>
</feature>
<feature type="domain" description="UBP-type" evidence="8">
    <location>
        <begin position="403"/>
        <end position="518"/>
    </location>
</feature>
<evidence type="ECO:0000259" key="7">
    <source>
        <dbReference type="PROSITE" id="PS50089"/>
    </source>
</evidence>
<dbReference type="InterPro" id="IPR001607">
    <property type="entry name" value="Znf_UBP"/>
</dbReference>
<evidence type="ECO:0000256" key="6">
    <source>
        <dbReference type="SAM" id="MobiDB-lite"/>
    </source>
</evidence>
<dbReference type="GO" id="GO:0061630">
    <property type="term" value="F:ubiquitin protein ligase activity"/>
    <property type="evidence" value="ECO:0007669"/>
    <property type="project" value="TreeGrafter"/>
</dbReference>
<dbReference type="SMART" id="SM00184">
    <property type="entry name" value="RING"/>
    <property type="match status" value="1"/>
</dbReference>
<dbReference type="PANTHER" id="PTHR24007">
    <property type="entry name" value="BRCA1-ASSOCIATED PROTEIN"/>
    <property type="match status" value="1"/>
</dbReference>
<evidence type="ECO:0000256" key="1">
    <source>
        <dbReference type="ARBA" id="ARBA00022723"/>
    </source>
</evidence>
<feature type="coiled-coil region" evidence="5">
    <location>
        <begin position="560"/>
        <end position="661"/>
    </location>
</feature>
<feature type="compositionally biased region" description="Basic residues" evidence="6">
    <location>
        <begin position="697"/>
        <end position="708"/>
    </location>
</feature>
<keyword evidence="10" id="KW-1185">Reference proteome</keyword>
<evidence type="ECO:0000256" key="2">
    <source>
        <dbReference type="ARBA" id="ARBA00022771"/>
    </source>
</evidence>
<keyword evidence="3" id="KW-0862">Zinc</keyword>
<keyword evidence="2 4" id="KW-0863">Zinc-finger</keyword>
<dbReference type="GO" id="GO:0008270">
    <property type="term" value="F:zinc ion binding"/>
    <property type="evidence" value="ECO:0007669"/>
    <property type="project" value="UniProtKB-KW"/>
</dbReference>
<organism evidence="9 10">
    <name type="scientific">Orbilia blumenaviensis</name>
    <dbReference type="NCBI Taxonomy" id="1796055"/>
    <lineage>
        <taxon>Eukaryota</taxon>
        <taxon>Fungi</taxon>
        <taxon>Dikarya</taxon>
        <taxon>Ascomycota</taxon>
        <taxon>Pezizomycotina</taxon>
        <taxon>Orbiliomycetes</taxon>
        <taxon>Orbiliales</taxon>
        <taxon>Orbiliaceae</taxon>
        <taxon>Orbilia</taxon>
    </lineage>
</organism>
<dbReference type="InterPro" id="IPR047243">
    <property type="entry name" value="RING-H2_BRAP2"/>
</dbReference>
<dbReference type="Pfam" id="PF02148">
    <property type="entry name" value="zf-UBP"/>
    <property type="match status" value="1"/>
</dbReference>
<dbReference type="InterPro" id="IPR034931">
    <property type="entry name" value="ETP1_RRM"/>
</dbReference>
<dbReference type="SMART" id="SM00290">
    <property type="entry name" value="ZnF_UBP"/>
    <property type="match status" value="1"/>
</dbReference>
<dbReference type="CDD" id="cd16457">
    <property type="entry name" value="RING-H2_BRAP2"/>
    <property type="match status" value="1"/>
</dbReference>
<dbReference type="GO" id="GO:0005737">
    <property type="term" value="C:cytoplasm"/>
    <property type="evidence" value="ECO:0007669"/>
    <property type="project" value="TreeGrafter"/>
</dbReference>
<protein>
    <submittedName>
        <fullName evidence="9">Uncharacterized protein</fullName>
    </submittedName>
</protein>
<comment type="caution">
    <text evidence="9">The sequence shown here is derived from an EMBL/GenBank/DDBJ whole genome shotgun (WGS) entry which is preliminary data.</text>
</comment>
<gene>
    <name evidence="9" type="ORF">TWF730_004659</name>
</gene>
<dbReference type="Proteomes" id="UP001373714">
    <property type="component" value="Unassembled WGS sequence"/>
</dbReference>
<sequence>MASSYYYHIVLEIYHRSHSLSQLAIQSGIVPDTKDCTLPSYGSDFFAFVPEAARPQCAVDDNDSGSFTAGPTIPSTHINPVSSEHLDYRFSVVTIESINMASQPQSPNDTDISPGRLRGKSVSFADTSDSHFSSVKARYTPIVSSTASIGYGVVHLYRETTETPGLFGTGITSRPDPGTQSLPESARETTHTTNGTDPDKVSTEDGHESTVVAILAVPAYMTPSDFLGYVGDDTREAVSHFRLIRTGEDIRKYMALLKFRRLEDAKKFASEYNGRVFNTMEPETCHVVFIKSVLFQLPDIDASKVHLPGASSTLVDGSVQVLHLAQYETDPPSPFQQTPATIPVTTAHLTTKPAPPPTASLLELPTCPVCLERMDETTGLLTTQCQHVFHCACLSKWKDGSCPVCRYTSNDKKNLGGRPKQKVKRFRDGKEESTDEDECDLCFSCGAVDNLWVCLICGHVGCGRYEEKHAFQHYEQTQHCFAMDVDTQRVWDYASDAYVHRLVQNKADGKLVELPSGRNENNTDELYEKLDSIGMEYTHLLTRQLDSQRTYFEEQVVTAADKAAKACRRADEASEKLKEALAALEDLKLKVDELSQDIVPSLEKSKTRAEKKAEKATELLRKFEKDWREEKTVNDGLLERVDKMSKEREELLRENLDLKDQLRDMMFFVEGREKLKEMDEEGIEEGEVTIADAPDGKKKRKGKGKGKR</sequence>
<evidence type="ECO:0000256" key="4">
    <source>
        <dbReference type="PROSITE-ProRule" id="PRU00502"/>
    </source>
</evidence>
<dbReference type="Pfam" id="PF13639">
    <property type="entry name" value="zf-RING_2"/>
    <property type="match status" value="1"/>
</dbReference>
<proteinExistence type="predicted"/>
<dbReference type="PROSITE" id="PS50089">
    <property type="entry name" value="ZF_RING_2"/>
    <property type="match status" value="1"/>
</dbReference>
<dbReference type="PROSITE" id="PS50271">
    <property type="entry name" value="ZF_UBP"/>
    <property type="match status" value="1"/>
</dbReference>
<dbReference type="Pfam" id="PF07576">
    <property type="entry name" value="BRAP2"/>
    <property type="match status" value="1"/>
</dbReference>
<dbReference type="PANTHER" id="PTHR24007:SF7">
    <property type="entry name" value="BRCA1-ASSOCIATED PROTEIN"/>
    <property type="match status" value="1"/>
</dbReference>
<dbReference type="InterPro" id="IPR013083">
    <property type="entry name" value="Znf_RING/FYVE/PHD"/>
</dbReference>
<feature type="domain" description="RING-type" evidence="7">
    <location>
        <begin position="367"/>
        <end position="406"/>
    </location>
</feature>
<dbReference type="AlphaFoldDB" id="A0AAV9TWQ1"/>
<dbReference type="InterPro" id="IPR011422">
    <property type="entry name" value="BRAP2/ETP1_RRM"/>
</dbReference>
<dbReference type="GO" id="GO:0016567">
    <property type="term" value="P:protein ubiquitination"/>
    <property type="evidence" value="ECO:0007669"/>
    <property type="project" value="TreeGrafter"/>
</dbReference>
<dbReference type="EMBL" id="JAVHNS010000019">
    <property type="protein sequence ID" value="KAK6330162.1"/>
    <property type="molecule type" value="Genomic_DNA"/>
</dbReference>
<evidence type="ECO:0000259" key="8">
    <source>
        <dbReference type="PROSITE" id="PS50271"/>
    </source>
</evidence>
<evidence type="ECO:0000313" key="10">
    <source>
        <dbReference type="Proteomes" id="UP001373714"/>
    </source>
</evidence>
<keyword evidence="5" id="KW-0175">Coiled coil</keyword>
<keyword evidence="1" id="KW-0479">Metal-binding</keyword>
<dbReference type="Gene3D" id="3.30.40.10">
    <property type="entry name" value="Zinc/RING finger domain, C3HC4 (zinc finger)"/>
    <property type="match status" value="2"/>
</dbReference>
<evidence type="ECO:0000313" key="9">
    <source>
        <dbReference type="EMBL" id="KAK6330162.1"/>
    </source>
</evidence>
<reference evidence="9 10" key="1">
    <citation type="submission" date="2019-10" db="EMBL/GenBank/DDBJ databases">
        <authorList>
            <person name="Palmer J.M."/>
        </authorList>
    </citation>
    <scope>NUCLEOTIDE SEQUENCE [LARGE SCALE GENOMIC DNA]</scope>
    <source>
        <strain evidence="9 10">TWF730</strain>
    </source>
</reference>
<feature type="region of interest" description="Disordered" evidence="6">
    <location>
        <begin position="165"/>
        <end position="205"/>
    </location>
</feature>
<dbReference type="SUPFAM" id="SSF57850">
    <property type="entry name" value="RING/U-box"/>
    <property type="match status" value="2"/>
</dbReference>